<evidence type="ECO:0000313" key="3">
    <source>
        <dbReference type="Proteomes" id="UP000194632"/>
    </source>
</evidence>
<dbReference type="AlphaFoldDB" id="A0A243QG48"/>
<feature type="transmembrane region" description="Helical" evidence="1">
    <location>
        <begin position="40"/>
        <end position="61"/>
    </location>
</feature>
<dbReference type="EMBL" id="NGFO01000002">
    <property type="protein sequence ID" value="OUC80566.1"/>
    <property type="molecule type" value="Genomic_DNA"/>
</dbReference>
<reference evidence="2 3" key="1">
    <citation type="submission" date="2017-05" db="EMBL/GenBank/DDBJ databases">
        <title>Biotechnological potential of actinobacteria isolated from South African environments.</title>
        <authorList>
            <person name="Le Roes-Hill M."/>
            <person name="Prins A."/>
            <person name="Durrell K.A."/>
        </authorList>
    </citation>
    <scope>NUCLEOTIDE SEQUENCE [LARGE SCALE GENOMIC DNA]</scope>
    <source>
        <strain evidence="2">BS2</strain>
    </source>
</reference>
<comment type="caution">
    <text evidence="2">The sequence shown here is derived from an EMBL/GenBank/DDBJ whole genome shotgun (WGS) entry which is preliminary data.</text>
</comment>
<keyword evidence="1" id="KW-0812">Transmembrane</keyword>
<name>A0A243QG48_9ACTN</name>
<accession>A0A243QG48</accession>
<dbReference type="STRING" id="417102.CA982_02190"/>
<sequence>MASPRIARTPAAATPAAAAPVASPDVAPNGTEISPARVHVWRVLSMLAALIGVVVALVAIASSAV</sequence>
<keyword evidence="1" id="KW-1133">Transmembrane helix</keyword>
<dbReference type="Proteomes" id="UP000194632">
    <property type="component" value="Unassembled WGS sequence"/>
</dbReference>
<evidence type="ECO:0000256" key="1">
    <source>
        <dbReference type="SAM" id="Phobius"/>
    </source>
</evidence>
<proteinExistence type="predicted"/>
<evidence type="ECO:0000313" key="2">
    <source>
        <dbReference type="EMBL" id="OUC80566.1"/>
    </source>
</evidence>
<keyword evidence="3" id="KW-1185">Reference proteome</keyword>
<gene>
    <name evidence="2" type="ORF">CA982_02190</name>
</gene>
<organism evidence="2 3">
    <name type="scientific">Gordonia lacunae</name>
    <dbReference type="NCBI Taxonomy" id="417102"/>
    <lineage>
        <taxon>Bacteria</taxon>
        <taxon>Bacillati</taxon>
        <taxon>Actinomycetota</taxon>
        <taxon>Actinomycetes</taxon>
        <taxon>Mycobacteriales</taxon>
        <taxon>Gordoniaceae</taxon>
        <taxon>Gordonia</taxon>
    </lineage>
</organism>
<protein>
    <submittedName>
        <fullName evidence="2">Uncharacterized protein</fullName>
    </submittedName>
</protein>
<dbReference type="RefSeq" id="WP_086533712.1">
    <property type="nucleotide sequence ID" value="NZ_JBLKRZ010000002.1"/>
</dbReference>
<keyword evidence="1" id="KW-0472">Membrane</keyword>